<dbReference type="SUPFAM" id="SSF75704">
    <property type="entry name" value="Mitotic arrest deficient-like 1, Mad1"/>
    <property type="match status" value="1"/>
</dbReference>
<accession>A0A940MQF7</accession>
<dbReference type="EMBL" id="JAGISH010000009">
    <property type="protein sequence ID" value="MBP0483958.1"/>
    <property type="molecule type" value="Genomic_DNA"/>
</dbReference>
<organism evidence="1 2">
    <name type="scientific">Sagittula salina</name>
    <dbReference type="NCBI Taxonomy" id="2820268"/>
    <lineage>
        <taxon>Bacteria</taxon>
        <taxon>Pseudomonadati</taxon>
        <taxon>Pseudomonadota</taxon>
        <taxon>Alphaproteobacteria</taxon>
        <taxon>Rhodobacterales</taxon>
        <taxon>Roseobacteraceae</taxon>
        <taxon>Sagittula</taxon>
    </lineage>
</organism>
<dbReference type="Pfam" id="PF10805">
    <property type="entry name" value="DUF2730"/>
    <property type="match status" value="1"/>
</dbReference>
<proteinExistence type="predicted"/>
<evidence type="ECO:0000313" key="1">
    <source>
        <dbReference type="EMBL" id="MBP0483958.1"/>
    </source>
</evidence>
<dbReference type="Gene3D" id="1.20.5.340">
    <property type="match status" value="1"/>
</dbReference>
<dbReference type="RefSeq" id="WP_209361908.1">
    <property type="nucleotide sequence ID" value="NZ_JAGISH010000009.1"/>
</dbReference>
<sequence>MLDLATLKDIAAVAAFLLSLATGIYAFFATRSKDVDGRIDAVDDRCSRHERRIDRLETTVDNLPAKKDLHEIQLGVASLRGDLERIDATLIANRDGVQRLMTVTERLETYLLNRS</sequence>
<reference evidence="1" key="1">
    <citation type="submission" date="2021-03" db="EMBL/GenBank/DDBJ databases">
        <title>Sagittula salina sp. nov. strain M10.9X isolated from the marine waste.</title>
        <authorList>
            <person name="Satari L."/>
            <person name="Molina-Menor E."/>
            <person name="Vidal-Verdu A."/>
            <person name="Pascual J."/>
            <person name="Pereto J."/>
            <person name="Porcar M."/>
        </authorList>
    </citation>
    <scope>NUCLEOTIDE SEQUENCE</scope>
    <source>
        <strain evidence="1">M10.9X</strain>
    </source>
</reference>
<dbReference type="Proteomes" id="UP000675940">
    <property type="component" value="Unassembled WGS sequence"/>
</dbReference>
<protein>
    <submittedName>
        <fullName evidence="1">DUF2730 family protein</fullName>
    </submittedName>
</protein>
<gene>
    <name evidence="1" type="ORF">J5474_15870</name>
</gene>
<comment type="caution">
    <text evidence="1">The sequence shown here is derived from an EMBL/GenBank/DDBJ whole genome shotgun (WGS) entry which is preliminary data.</text>
</comment>
<keyword evidence="2" id="KW-1185">Reference proteome</keyword>
<name>A0A940MQF7_9RHOB</name>
<evidence type="ECO:0000313" key="2">
    <source>
        <dbReference type="Proteomes" id="UP000675940"/>
    </source>
</evidence>
<dbReference type="InterPro" id="IPR020269">
    <property type="entry name" value="Phage_Mu_Releasin"/>
</dbReference>
<dbReference type="AlphaFoldDB" id="A0A940MQF7"/>